<proteinExistence type="inferred from homology"/>
<dbReference type="InterPro" id="IPR050957">
    <property type="entry name" value="BMP_lipoprotein"/>
</dbReference>
<dbReference type="SUPFAM" id="SSF53822">
    <property type="entry name" value="Periplasmic binding protein-like I"/>
    <property type="match status" value="1"/>
</dbReference>
<evidence type="ECO:0000256" key="4">
    <source>
        <dbReference type="ARBA" id="ARBA00022729"/>
    </source>
</evidence>
<evidence type="ECO:0000256" key="3">
    <source>
        <dbReference type="ARBA" id="ARBA00022475"/>
    </source>
</evidence>
<reference evidence="9" key="1">
    <citation type="submission" date="2020-02" db="EMBL/GenBank/DDBJ databases">
        <authorList>
            <person name="Meier V. D."/>
        </authorList>
    </citation>
    <scope>NUCLEOTIDE SEQUENCE</scope>
    <source>
        <strain evidence="9">AVDCRST_MAG79</strain>
    </source>
</reference>
<dbReference type="InterPro" id="IPR028082">
    <property type="entry name" value="Peripla_BP_I"/>
</dbReference>
<evidence type="ECO:0000256" key="6">
    <source>
        <dbReference type="ARBA" id="ARBA00023288"/>
    </source>
</evidence>
<comment type="similarity">
    <text evidence="2">Belongs to the BMP lipoprotein family.</text>
</comment>
<evidence type="ECO:0000259" key="8">
    <source>
        <dbReference type="Pfam" id="PF02608"/>
    </source>
</evidence>
<evidence type="ECO:0000256" key="5">
    <source>
        <dbReference type="ARBA" id="ARBA00023136"/>
    </source>
</evidence>
<dbReference type="Pfam" id="PF02608">
    <property type="entry name" value="Bmp"/>
    <property type="match status" value="1"/>
</dbReference>
<sequence length="393" mass="40898">MTGDGTNRKEETLRRIRRVMVLWVAMLLMALVAAACGGEDEATDSAASVAESVTAAAGAGGDTDATTEATESAESTAAATGEPIKVGLVTDVGGLNDKGFNELANTGLQQAASELGAQVEVRESKADTDYVPNLQYFAAQEYDLIIGVGFLMTKSIGDVAKKFPDINFAIVDASVTDEALAGVPNVAGLVFKENEAGYLVGYLAGALHKQGGFEGMTDKNTISSVGGLKIPPVDKFIAGYQQGAKDAFPEIKTLNGYSQDFVAQDKCKELANSQIGQGSDTVFQVAGGCGLGALEAAKEKGVWGIGVDKDQKDVNDRVLASAIKVVDQAVFRTAKSVQDGSFKGGEDVAFGLAEEGVGIASIHESVPQEIQDEVQAQADKIKNGEITVNDTVE</sequence>
<dbReference type="AlphaFoldDB" id="A0A6J4U9H0"/>
<dbReference type="InterPro" id="IPR003760">
    <property type="entry name" value="PnrA-like"/>
</dbReference>
<feature type="region of interest" description="Disordered" evidence="7">
    <location>
        <begin position="57"/>
        <end position="78"/>
    </location>
</feature>
<dbReference type="GO" id="GO:0005886">
    <property type="term" value="C:plasma membrane"/>
    <property type="evidence" value="ECO:0007669"/>
    <property type="project" value="UniProtKB-SubCell"/>
</dbReference>
<dbReference type="PANTHER" id="PTHR34296:SF2">
    <property type="entry name" value="ABC TRANSPORTER GUANOSINE-BINDING PROTEIN NUPN"/>
    <property type="match status" value="1"/>
</dbReference>
<keyword evidence="5" id="KW-0472">Membrane</keyword>
<evidence type="ECO:0000256" key="7">
    <source>
        <dbReference type="SAM" id="MobiDB-lite"/>
    </source>
</evidence>
<keyword evidence="4" id="KW-0732">Signal</keyword>
<evidence type="ECO:0000256" key="1">
    <source>
        <dbReference type="ARBA" id="ARBA00004193"/>
    </source>
</evidence>
<gene>
    <name evidence="9" type="ORF">AVDCRST_MAG79-1962</name>
</gene>
<keyword evidence="3" id="KW-1003">Cell membrane</keyword>
<dbReference type="CDD" id="cd06354">
    <property type="entry name" value="PBP1_PrnA-like"/>
    <property type="match status" value="1"/>
</dbReference>
<evidence type="ECO:0000256" key="2">
    <source>
        <dbReference type="ARBA" id="ARBA00008610"/>
    </source>
</evidence>
<keyword evidence="6" id="KW-0449">Lipoprotein</keyword>
<name>A0A6J4U9H0_9ACTN</name>
<dbReference type="PANTHER" id="PTHR34296">
    <property type="entry name" value="TRANSCRIPTIONAL ACTIVATOR PROTEIN MED"/>
    <property type="match status" value="1"/>
</dbReference>
<organism evidence="9">
    <name type="scientific">uncultured Thermoleophilia bacterium</name>
    <dbReference type="NCBI Taxonomy" id="1497501"/>
    <lineage>
        <taxon>Bacteria</taxon>
        <taxon>Bacillati</taxon>
        <taxon>Actinomycetota</taxon>
        <taxon>Thermoleophilia</taxon>
        <taxon>environmental samples</taxon>
    </lineage>
</organism>
<accession>A0A6J4U9H0</accession>
<protein>
    <submittedName>
        <fullName evidence="9">Nucleoside ABC transporter, periplasmic nucleoside-binding protein</fullName>
    </submittedName>
</protein>
<feature type="domain" description="ABC transporter substrate-binding protein PnrA-like" evidence="8">
    <location>
        <begin position="85"/>
        <end position="390"/>
    </location>
</feature>
<evidence type="ECO:0000313" key="9">
    <source>
        <dbReference type="EMBL" id="CAA9542234.1"/>
    </source>
</evidence>
<comment type="subcellular location">
    <subcellularLocation>
        <location evidence="1">Cell membrane</location>
        <topology evidence="1">Lipid-anchor</topology>
    </subcellularLocation>
</comment>
<dbReference type="Gene3D" id="3.40.50.2300">
    <property type="match status" value="2"/>
</dbReference>
<dbReference type="EMBL" id="CADCWC010000295">
    <property type="protein sequence ID" value="CAA9542234.1"/>
    <property type="molecule type" value="Genomic_DNA"/>
</dbReference>